<organism evidence="1">
    <name type="scientific">marine sediment metagenome</name>
    <dbReference type="NCBI Taxonomy" id="412755"/>
    <lineage>
        <taxon>unclassified sequences</taxon>
        <taxon>metagenomes</taxon>
        <taxon>ecological metagenomes</taxon>
    </lineage>
</organism>
<accession>X0VQ59</accession>
<reference evidence="1" key="1">
    <citation type="journal article" date="2014" name="Front. Microbiol.">
        <title>High frequency of phylogenetically diverse reductive dehalogenase-homologous genes in deep subseafloor sedimentary metagenomes.</title>
        <authorList>
            <person name="Kawai M."/>
            <person name="Futagami T."/>
            <person name="Toyoda A."/>
            <person name="Takaki Y."/>
            <person name="Nishi S."/>
            <person name="Hori S."/>
            <person name="Arai W."/>
            <person name="Tsubouchi T."/>
            <person name="Morono Y."/>
            <person name="Uchiyama I."/>
            <person name="Ito T."/>
            <person name="Fujiyama A."/>
            <person name="Inagaki F."/>
            <person name="Takami H."/>
        </authorList>
    </citation>
    <scope>NUCLEOTIDE SEQUENCE</scope>
    <source>
        <strain evidence="1">Expedition CK06-06</strain>
    </source>
</reference>
<evidence type="ECO:0000313" key="1">
    <source>
        <dbReference type="EMBL" id="GAG02706.1"/>
    </source>
</evidence>
<proteinExistence type="predicted"/>
<comment type="caution">
    <text evidence="1">The sequence shown here is derived from an EMBL/GenBank/DDBJ whole genome shotgun (WGS) entry which is preliminary data.</text>
</comment>
<feature type="non-terminal residue" evidence="1">
    <location>
        <position position="1"/>
    </location>
</feature>
<dbReference type="AlphaFoldDB" id="X0VQ59"/>
<sequence>NDSNKGDLIYFLNDFYSHLSQGRMNIDIQRKTKKKQSDFQTTASVTIILENEKLEEIKLAQKKLATLLKVFSNHMSEEEKKNFWFLNTSELMSNLGKIMVGQGPKYFPADHTNLLDFSAFFNLLIDNK</sequence>
<gene>
    <name evidence="1" type="ORF">S01H1_43846</name>
</gene>
<dbReference type="EMBL" id="BARS01027944">
    <property type="protein sequence ID" value="GAG02706.1"/>
    <property type="molecule type" value="Genomic_DNA"/>
</dbReference>
<protein>
    <submittedName>
        <fullName evidence="1">Uncharacterized protein</fullName>
    </submittedName>
</protein>
<name>X0VQ59_9ZZZZ</name>